<keyword evidence="1" id="KW-0812">Transmembrane</keyword>
<keyword evidence="1" id="KW-0472">Membrane</keyword>
<protein>
    <submittedName>
        <fullName evidence="2">Uncharacterized protein</fullName>
    </submittedName>
</protein>
<feature type="transmembrane region" description="Helical" evidence="1">
    <location>
        <begin position="53"/>
        <end position="72"/>
    </location>
</feature>
<sequence length="91" mass="10128">MKRVLYIATIALLLLVVAGVTDASAQCAMCRMTVESNMSNGESSIGAGLNKGILYLLGMPYLIFAVIAFFWYRHSRKENEKRIQATGYYRG</sequence>
<accession>A0A6J4JWC8</accession>
<gene>
    <name evidence="2" type="ORF">AVDCRST_MAG56-4415</name>
</gene>
<dbReference type="AlphaFoldDB" id="A0A6J4JWC8"/>
<name>A0A6J4JWC8_9SPHI</name>
<dbReference type="EMBL" id="CADCTQ010000370">
    <property type="protein sequence ID" value="CAA9289126.1"/>
    <property type="molecule type" value="Genomic_DNA"/>
</dbReference>
<proteinExistence type="predicted"/>
<reference evidence="2" key="1">
    <citation type="submission" date="2020-02" db="EMBL/GenBank/DDBJ databases">
        <authorList>
            <person name="Meier V. D."/>
        </authorList>
    </citation>
    <scope>NUCLEOTIDE SEQUENCE</scope>
    <source>
        <strain evidence="2">AVDCRST_MAG56</strain>
    </source>
</reference>
<keyword evidence="1" id="KW-1133">Transmembrane helix</keyword>
<evidence type="ECO:0000256" key="1">
    <source>
        <dbReference type="SAM" id="Phobius"/>
    </source>
</evidence>
<evidence type="ECO:0000313" key="2">
    <source>
        <dbReference type="EMBL" id="CAA9289126.1"/>
    </source>
</evidence>
<organism evidence="2">
    <name type="scientific">uncultured Cytophagales bacterium</name>
    <dbReference type="NCBI Taxonomy" id="158755"/>
    <lineage>
        <taxon>Bacteria</taxon>
        <taxon>Pseudomonadati</taxon>
        <taxon>Bacteroidota</taxon>
        <taxon>Sphingobacteriia</taxon>
        <taxon>Sphingobacteriales</taxon>
        <taxon>environmental samples</taxon>
    </lineage>
</organism>